<reference evidence="3" key="2">
    <citation type="journal article" date="2021" name="PeerJ">
        <title>Extensive microbial diversity within the chicken gut microbiome revealed by metagenomics and culture.</title>
        <authorList>
            <person name="Gilroy R."/>
            <person name="Ravi A."/>
            <person name="Getino M."/>
            <person name="Pursley I."/>
            <person name="Horton D.L."/>
            <person name="Alikhan N.F."/>
            <person name="Baker D."/>
            <person name="Gharbi K."/>
            <person name="Hall N."/>
            <person name="Watson M."/>
            <person name="Adriaenssens E.M."/>
            <person name="Foster-Nyarko E."/>
            <person name="Jarju S."/>
            <person name="Secka A."/>
            <person name="Antonio M."/>
            <person name="Oren A."/>
            <person name="Chaudhuri R.R."/>
            <person name="La Ragione R."/>
            <person name="Hildebrand F."/>
            <person name="Pallen M.J."/>
        </authorList>
    </citation>
    <scope>NUCLEOTIDE SEQUENCE</scope>
    <source>
        <strain evidence="3">CHK187-14744</strain>
    </source>
</reference>
<dbReference type="GO" id="GO:0003676">
    <property type="term" value="F:nucleic acid binding"/>
    <property type="evidence" value="ECO:0007669"/>
    <property type="project" value="InterPro"/>
</dbReference>
<feature type="domain" description="DHHA1" evidence="2">
    <location>
        <begin position="230"/>
        <end position="319"/>
    </location>
</feature>
<accession>A0A9D1HF45</accession>
<dbReference type="Gene3D" id="3.10.310.30">
    <property type="match status" value="1"/>
</dbReference>
<comment type="caution">
    <text evidence="3">The sequence shown here is derived from an EMBL/GenBank/DDBJ whole genome shotgun (WGS) entry which is preliminary data.</text>
</comment>
<proteinExistence type="predicted"/>
<evidence type="ECO:0000313" key="4">
    <source>
        <dbReference type="Proteomes" id="UP000824164"/>
    </source>
</evidence>
<reference evidence="3" key="1">
    <citation type="submission" date="2020-10" db="EMBL/GenBank/DDBJ databases">
        <authorList>
            <person name="Gilroy R."/>
        </authorList>
    </citation>
    <scope>NUCLEOTIDE SEQUENCE</scope>
    <source>
        <strain evidence="3">CHK187-14744</strain>
    </source>
</reference>
<dbReference type="EMBL" id="DVLT01000004">
    <property type="protein sequence ID" value="HIU01749.1"/>
    <property type="molecule type" value="Genomic_DNA"/>
</dbReference>
<dbReference type="InterPro" id="IPR001667">
    <property type="entry name" value="DDH_dom"/>
</dbReference>
<name>A0A9D1HF45_9FIRM</name>
<gene>
    <name evidence="3" type="ORF">IAB63_00670</name>
</gene>
<dbReference type="Proteomes" id="UP000824164">
    <property type="component" value="Unassembled WGS sequence"/>
</dbReference>
<dbReference type="PANTHER" id="PTHR47618:SF1">
    <property type="entry name" value="BIFUNCTIONAL OLIGORIBONUCLEASE AND PAP PHOSPHATASE NRNA"/>
    <property type="match status" value="1"/>
</dbReference>
<dbReference type="Pfam" id="PF01368">
    <property type="entry name" value="DHH"/>
    <property type="match status" value="1"/>
</dbReference>
<dbReference type="InterPro" id="IPR003156">
    <property type="entry name" value="DHHA1_dom"/>
</dbReference>
<dbReference type="PANTHER" id="PTHR47618">
    <property type="entry name" value="BIFUNCTIONAL OLIGORIBONUCLEASE AND PAP PHOSPHATASE NRNA"/>
    <property type="match status" value="1"/>
</dbReference>
<dbReference type="InterPro" id="IPR038763">
    <property type="entry name" value="DHH_sf"/>
</dbReference>
<feature type="domain" description="DDH" evidence="1">
    <location>
        <begin position="15"/>
        <end position="157"/>
    </location>
</feature>
<protein>
    <submittedName>
        <fullName evidence="3">Bifunctional oligoribonuclease/PAP phosphatase NrnA</fullName>
    </submittedName>
</protein>
<evidence type="ECO:0000259" key="1">
    <source>
        <dbReference type="Pfam" id="PF01368"/>
    </source>
</evidence>
<dbReference type="AlphaFoldDB" id="A0A9D1HF45"/>
<dbReference type="Gene3D" id="3.90.1640.10">
    <property type="entry name" value="inorganic pyrophosphatase (n-terminal core)"/>
    <property type="match status" value="1"/>
</dbReference>
<sequence>MNNLLLDALKEARTIAITGHTRPDGDCVGSCMGLYHYIRDNYPEKKTDIFLEDFSDCYRMIQKSDQIKNPEQVDPSQVYDLFIVLDCSSKERMTEGMETCFEKAHWTLNIDHHISNTGYAQENHVAADASSASEVVFYLLRKEYIQKACAESLYMGMICDSGVFKYSQTSEKTMNAAGVLLSKGVDSRRWIDGVFYEKTYTQNRLMGRALLESRLTEDGTCISSCITREIFEEYGADRNDLEGIVEQMRLTKGVEVAILISQTDDDTYKFSLRSKERVDVNRIAGMFGGGGHKLAAGATVTGDWETTAETMIKAVKEQLDGNV</sequence>
<dbReference type="InterPro" id="IPR051319">
    <property type="entry name" value="Oligoribo/pAp-PDE_c-di-AMP_PDE"/>
</dbReference>
<evidence type="ECO:0000259" key="2">
    <source>
        <dbReference type="Pfam" id="PF02272"/>
    </source>
</evidence>
<dbReference type="SUPFAM" id="SSF64182">
    <property type="entry name" value="DHH phosphoesterases"/>
    <property type="match status" value="1"/>
</dbReference>
<dbReference type="Pfam" id="PF02272">
    <property type="entry name" value="DHHA1"/>
    <property type="match status" value="1"/>
</dbReference>
<organism evidence="3 4">
    <name type="scientific">Candidatus Onthocola gallistercoris</name>
    <dbReference type="NCBI Taxonomy" id="2840876"/>
    <lineage>
        <taxon>Bacteria</taxon>
        <taxon>Bacillati</taxon>
        <taxon>Bacillota</taxon>
        <taxon>Bacilli</taxon>
        <taxon>Candidatus Onthocola</taxon>
    </lineage>
</organism>
<evidence type="ECO:0000313" key="3">
    <source>
        <dbReference type="EMBL" id="HIU01749.1"/>
    </source>
</evidence>